<evidence type="ECO:0000256" key="8">
    <source>
        <dbReference type="SAM" id="Phobius"/>
    </source>
</evidence>
<evidence type="ECO:0000313" key="11">
    <source>
        <dbReference type="Proteomes" id="UP000230935"/>
    </source>
</evidence>
<feature type="transmembrane region" description="Helical" evidence="8">
    <location>
        <begin position="305"/>
        <end position="328"/>
    </location>
</feature>
<feature type="transmembrane region" description="Helical" evidence="8">
    <location>
        <begin position="161"/>
        <end position="178"/>
    </location>
</feature>
<keyword evidence="3" id="KW-0328">Glycosyltransferase</keyword>
<name>A0A2H0W2H6_9BACT</name>
<reference evidence="11" key="1">
    <citation type="submission" date="2017-09" db="EMBL/GenBank/DDBJ databases">
        <title>Depth-based differentiation of microbial function through sediment-hosted aquifers and enrichment of novel symbionts in the deep terrestrial subsurface.</title>
        <authorList>
            <person name="Probst A.J."/>
            <person name="Ladd B."/>
            <person name="Jarett J.K."/>
            <person name="Geller-Mcgrath D.E."/>
            <person name="Sieber C.M.K."/>
            <person name="Emerson J.B."/>
            <person name="Anantharaman K."/>
            <person name="Thomas B.C."/>
            <person name="Malmstrom R."/>
            <person name="Stieglmeier M."/>
            <person name="Klingl A."/>
            <person name="Woyke T."/>
            <person name="Ryan C.M."/>
            <person name="Banfield J.F."/>
        </authorList>
    </citation>
    <scope>NUCLEOTIDE SEQUENCE [LARGE SCALE GENOMIC DNA]</scope>
</reference>
<feature type="transmembrane region" description="Helical" evidence="8">
    <location>
        <begin position="230"/>
        <end position="249"/>
    </location>
</feature>
<dbReference type="GO" id="GO:0016763">
    <property type="term" value="F:pentosyltransferase activity"/>
    <property type="evidence" value="ECO:0007669"/>
    <property type="project" value="TreeGrafter"/>
</dbReference>
<keyword evidence="4" id="KW-0808">Transferase</keyword>
<keyword evidence="6 8" id="KW-1133">Transmembrane helix</keyword>
<feature type="domain" description="Glycosyltransferase RgtA/B/C/D-like" evidence="9">
    <location>
        <begin position="108"/>
        <end position="249"/>
    </location>
</feature>
<dbReference type="AlphaFoldDB" id="A0A2H0W2H6"/>
<feature type="transmembrane region" description="Helical" evidence="8">
    <location>
        <begin position="406"/>
        <end position="426"/>
    </location>
</feature>
<keyword evidence="2" id="KW-1003">Cell membrane</keyword>
<evidence type="ECO:0000256" key="3">
    <source>
        <dbReference type="ARBA" id="ARBA00022676"/>
    </source>
</evidence>
<dbReference type="GO" id="GO:0005886">
    <property type="term" value="C:plasma membrane"/>
    <property type="evidence" value="ECO:0007669"/>
    <property type="project" value="UniProtKB-SubCell"/>
</dbReference>
<organism evidence="10 11">
    <name type="scientific">Candidatus Buchananbacteria bacterium CG10_big_fil_rev_8_21_14_0_10_42_9</name>
    <dbReference type="NCBI Taxonomy" id="1974526"/>
    <lineage>
        <taxon>Bacteria</taxon>
        <taxon>Candidatus Buchananiibacteriota</taxon>
    </lineage>
</organism>
<dbReference type="GO" id="GO:0009103">
    <property type="term" value="P:lipopolysaccharide biosynthetic process"/>
    <property type="evidence" value="ECO:0007669"/>
    <property type="project" value="UniProtKB-ARBA"/>
</dbReference>
<feature type="transmembrane region" description="Helical" evidence="8">
    <location>
        <begin position="208"/>
        <end position="223"/>
    </location>
</feature>
<sequence>MRALKFDNNLVYIILLSLLALIVYLIFPFRQVQLAEGGRVIFNSPDETANFVFANQFAKFGELQLAPKAEYHVPEIHPRSVTVISGNYVPTSFIGMPVLFGGIAKLAGIKSIIFLTPILSAITLVFFYLLLRKIFSEPIAIVSTIMLAALPPYVYYTARSMFHNVLFLDLLIISLYFLVSYIKELKLISLFFGVLLLAASIVIRPSEVLWVLPLFLALLFVFKSRVRVNLAIFLFAVLGFLVYMPVFYYQTSLYEIPVATGYPGDPIAEAVEASHDGGITATALAFINQSIFPFGIHPKRAALTFYHYFVDFFWWLAIPVILGSWWFVRKQENAAPRVYFHAWIWPSLFLILFYGSWIIKDTVSPSLYTIGTSYVRYLLPVYVFSIPIAAFVLIKASQVIPYRRIGTTLVISFIMIYLTFSTIVTFTGGNESLISVDDAVGAFYTKAKLTRSVVEPSAVIVAEKTDKIFWPEYDVMSSIFDDATRSSLRDIATKRPVYYYTFLNQADLAEVNSRLASSTVQLVDPINIFENENIYKIVPLES</sequence>
<evidence type="ECO:0000259" key="9">
    <source>
        <dbReference type="Pfam" id="PF13231"/>
    </source>
</evidence>
<dbReference type="InterPro" id="IPR038731">
    <property type="entry name" value="RgtA/B/C-like"/>
</dbReference>
<evidence type="ECO:0000313" key="10">
    <source>
        <dbReference type="EMBL" id="PIS05544.1"/>
    </source>
</evidence>
<feature type="transmembrane region" description="Helical" evidence="8">
    <location>
        <begin position="340"/>
        <end position="359"/>
    </location>
</feature>
<evidence type="ECO:0000256" key="5">
    <source>
        <dbReference type="ARBA" id="ARBA00022692"/>
    </source>
</evidence>
<feature type="transmembrane region" description="Helical" evidence="8">
    <location>
        <begin position="374"/>
        <end position="394"/>
    </location>
</feature>
<feature type="transmembrane region" description="Helical" evidence="8">
    <location>
        <begin position="112"/>
        <end position="131"/>
    </location>
</feature>
<keyword evidence="7 8" id="KW-0472">Membrane</keyword>
<dbReference type="InterPro" id="IPR050297">
    <property type="entry name" value="LipidA_mod_glycosyltrf_83"/>
</dbReference>
<dbReference type="PANTHER" id="PTHR33908">
    <property type="entry name" value="MANNOSYLTRANSFERASE YKCB-RELATED"/>
    <property type="match status" value="1"/>
</dbReference>
<comment type="caution">
    <text evidence="10">The sequence shown here is derived from an EMBL/GenBank/DDBJ whole genome shotgun (WGS) entry which is preliminary data.</text>
</comment>
<comment type="subcellular location">
    <subcellularLocation>
        <location evidence="1">Cell membrane</location>
        <topology evidence="1">Multi-pass membrane protein</topology>
    </subcellularLocation>
</comment>
<dbReference type="PANTHER" id="PTHR33908:SF11">
    <property type="entry name" value="MEMBRANE PROTEIN"/>
    <property type="match status" value="1"/>
</dbReference>
<feature type="transmembrane region" description="Helical" evidence="8">
    <location>
        <begin position="9"/>
        <end position="27"/>
    </location>
</feature>
<evidence type="ECO:0000256" key="7">
    <source>
        <dbReference type="ARBA" id="ARBA00023136"/>
    </source>
</evidence>
<dbReference type="EMBL" id="PEZZ01000004">
    <property type="protein sequence ID" value="PIS05544.1"/>
    <property type="molecule type" value="Genomic_DNA"/>
</dbReference>
<gene>
    <name evidence="10" type="ORF">COT81_00835</name>
</gene>
<keyword evidence="5 8" id="KW-0812">Transmembrane</keyword>
<dbReference type="Pfam" id="PF13231">
    <property type="entry name" value="PMT_2"/>
    <property type="match status" value="1"/>
</dbReference>
<accession>A0A2H0W2H6</accession>
<evidence type="ECO:0000256" key="4">
    <source>
        <dbReference type="ARBA" id="ARBA00022679"/>
    </source>
</evidence>
<proteinExistence type="predicted"/>
<dbReference type="Proteomes" id="UP000230935">
    <property type="component" value="Unassembled WGS sequence"/>
</dbReference>
<evidence type="ECO:0000256" key="6">
    <source>
        <dbReference type="ARBA" id="ARBA00022989"/>
    </source>
</evidence>
<feature type="transmembrane region" description="Helical" evidence="8">
    <location>
        <begin position="185"/>
        <end position="202"/>
    </location>
</feature>
<feature type="transmembrane region" description="Helical" evidence="8">
    <location>
        <begin position="138"/>
        <end position="155"/>
    </location>
</feature>
<protein>
    <recommendedName>
        <fullName evidence="9">Glycosyltransferase RgtA/B/C/D-like domain-containing protein</fullName>
    </recommendedName>
</protein>
<evidence type="ECO:0000256" key="1">
    <source>
        <dbReference type="ARBA" id="ARBA00004651"/>
    </source>
</evidence>
<evidence type="ECO:0000256" key="2">
    <source>
        <dbReference type="ARBA" id="ARBA00022475"/>
    </source>
</evidence>